<dbReference type="InterPro" id="IPR006656">
    <property type="entry name" value="Mopterin_OxRdtase"/>
</dbReference>
<dbReference type="SUPFAM" id="SSF53706">
    <property type="entry name" value="Formate dehydrogenase/DMSO reductase, domains 1-3"/>
    <property type="match status" value="1"/>
</dbReference>
<gene>
    <name evidence="4" type="ORF">I553_6935</name>
</gene>
<dbReference type="GO" id="GO:0016491">
    <property type="term" value="F:oxidoreductase activity"/>
    <property type="evidence" value="ECO:0007669"/>
    <property type="project" value="InterPro"/>
</dbReference>
<dbReference type="PROSITE" id="PS00490">
    <property type="entry name" value="MOLYBDOPTERIN_PROK_2"/>
    <property type="match status" value="1"/>
</dbReference>
<protein>
    <submittedName>
        <fullName evidence="4">Molybdopterin oxidoreductase family protein</fullName>
    </submittedName>
</protein>
<dbReference type="GO" id="GO:0046872">
    <property type="term" value="F:metal ion binding"/>
    <property type="evidence" value="ECO:0007669"/>
    <property type="project" value="UniProtKB-KW"/>
</dbReference>
<feature type="domain" description="Molybdopterin oxidoreductase" evidence="3">
    <location>
        <begin position="104"/>
        <end position="227"/>
    </location>
</feature>
<evidence type="ECO:0000256" key="2">
    <source>
        <dbReference type="SAM" id="MobiDB-lite"/>
    </source>
</evidence>
<organism evidence="4">
    <name type="scientific">Mycobacterium xenopi 4042</name>
    <dbReference type="NCBI Taxonomy" id="1299334"/>
    <lineage>
        <taxon>Bacteria</taxon>
        <taxon>Bacillati</taxon>
        <taxon>Actinomycetota</taxon>
        <taxon>Actinomycetes</taxon>
        <taxon>Mycobacteriales</taxon>
        <taxon>Mycobacteriaceae</taxon>
        <taxon>Mycobacterium</taxon>
    </lineage>
</organism>
<dbReference type="GO" id="GO:0016020">
    <property type="term" value="C:membrane"/>
    <property type="evidence" value="ECO:0007669"/>
    <property type="project" value="TreeGrafter"/>
</dbReference>
<dbReference type="PANTHER" id="PTHR43105">
    <property type="entry name" value="RESPIRATORY NITRATE REDUCTASE"/>
    <property type="match status" value="1"/>
</dbReference>
<dbReference type="InterPro" id="IPR050123">
    <property type="entry name" value="Prok_molybdopt-oxidoreductase"/>
</dbReference>
<dbReference type="AlphaFoldDB" id="X7Z483"/>
<evidence type="ECO:0000313" key="4">
    <source>
        <dbReference type="EMBL" id="EUA13816.1"/>
    </source>
</evidence>
<keyword evidence="1" id="KW-0479">Metal-binding</keyword>
<dbReference type="Gene3D" id="3.40.50.12440">
    <property type="match status" value="1"/>
</dbReference>
<dbReference type="InterPro" id="IPR006655">
    <property type="entry name" value="Mopterin_OxRdtase_prok_CS"/>
</dbReference>
<proteinExistence type="predicted"/>
<evidence type="ECO:0000259" key="3">
    <source>
        <dbReference type="Pfam" id="PF00384"/>
    </source>
</evidence>
<dbReference type="PATRIC" id="fig|1299334.3.peg.8704"/>
<evidence type="ECO:0000256" key="1">
    <source>
        <dbReference type="ARBA" id="ARBA00022723"/>
    </source>
</evidence>
<feature type="region of interest" description="Disordered" evidence="2">
    <location>
        <begin position="224"/>
        <end position="256"/>
    </location>
</feature>
<comment type="caution">
    <text evidence="4">The sequence shown here is derived from an EMBL/GenBank/DDBJ whole genome shotgun (WGS) entry which is preliminary data.</text>
</comment>
<name>X7Z483_MYCXE</name>
<dbReference type="PANTHER" id="PTHR43105:SF2">
    <property type="entry name" value="RESPIRATORY NITRATE REDUCTASE 2 ALPHA CHAIN"/>
    <property type="match status" value="1"/>
</dbReference>
<sequence>MAAGRVRAGLATADPTDDRYVVLLLAHRPVALRAVRRRRVGQPAGPWPVSGKAMADALAQSARLGWAPSFPTFDRNPLDLADAAAAAGKSVADYVIDELRSGRMCFAGEDPDNPVNFPRVLTVWRANLLGSSGKGMEYFMRHLLGTHNAVRANETPEALRPAEVRWRDEAPQGKLDLAVAIDFRMTSTCTYSDIVLPAATWYEKYDISTTDMHPFVHSFNPAIPPRGRLAPTSTRSPPLPATSPGWPQSIWAHAPT</sequence>
<accession>X7Z483</accession>
<dbReference type="Pfam" id="PF00384">
    <property type="entry name" value="Molybdopterin"/>
    <property type="match status" value="1"/>
</dbReference>
<reference evidence="4" key="1">
    <citation type="submission" date="2014-01" db="EMBL/GenBank/DDBJ databases">
        <authorList>
            <person name="Brown-Elliot B."/>
            <person name="Wallace R."/>
            <person name="Lenaerts A."/>
            <person name="Ordway D."/>
            <person name="DeGroote M.A."/>
            <person name="Parker T."/>
            <person name="Sizemore C."/>
            <person name="Tallon L.J."/>
            <person name="Sadzewicz L.K."/>
            <person name="Sengamalay N."/>
            <person name="Fraser C.M."/>
            <person name="Hine E."/>
            <person name="Shefchek K.A."/>
            <person name="Das S.P."/>
            <person name="Tettelin H."/>
        </authorList>
    </citation>
    <scope>NUCLEOTIDE SEQUENCE [LARGE SCALE GENOMIC DNA]</scope>
    <source>
        <strain evidence="4">4042</strain>
    </source>
</reference>
<dbReference type="EMBL" id="JAOB01000081">
    <property type="protein sequence ID" value="EUA13816.1"/>
    <property type="molecule type" value="Genomic_DNA"/>
</dbReference>